<evidence type="ECO:0000256" key="1">
    <source>
        <dbReference type="SAM" id="MobiDB-lite"/>
    </source>
</evidence>
<feature type="region of interest" description="Disordered" evidence="1">
    <location>
        <begin position="239"/>
        <end position="269"/>
    </location>
</feature>
<dbReference type="PROSITE" id="PS50954">
    <property type="entry name" value="LEM"/>
    <property type="match status" value="1"/>
</dbReference>
<feature type="region of interest" description="Disordered" evidence="1">
    <location>
        <begin position="99"/>
        <end position="118"/>
    </location>
</feature>
<name>B4LNL8_DROVI</name>
<dbReference type="SMART" id="SM00540">
    <property type="entry name" value="LEM"/>
    <property type="match status" value="1"/>
</dbReference>
<organism evidence="4 5">
    <name type="scientific">Drosophila virilis</name>
    <name type="common">Fruit fly</name>
    <dbReference type="NCBI Taxonomy" id="7244"/>
    <lineage>
        <taxon>Eukaryota</taxon>
        <taxon>Metazoa</taxon>
        <taxon>Ecdysozoa</taxon>
        <taxon>Arthropoda</taxon>
        <taxon>Hexapoda</taxon>
        <taxon>Insecta</taxon>
        <taxon>Pterygota</taxon>
        <taxon>Neoptera</taxon>
        <taxon>Endopterygota</taxon>
        <taxon>Diptera</taxon>
        <taxon>Brachycera</taxon>
        <taxon>Muscomorpha</taxon>
        <taxon>Ephydroidea</taxon>
        <taxon>Drosophilidae</taxon>
        <taxon>Drosophila</taxon>
    </lineage>
</organism>
<reference evidence="4 5" key="1">
    <citation type="journal article" date="2007" name="Nature">
        <title>Evolution of genes and genomes on the Drosophila phylogeny.</title>
        <authorList>
            <consortium name="Drosophila 12 Genomes Consortium"/>
            <person name="Clark A.G."/>
            <person name="Eisen M.B."/>
            <person name="Smith D.R."/>
            <person name="Bergman C.M."/>
            <person name="Oliver B."/>
            <person name="Markow T.A."/>
            <person name="Kaufman T.C."/>
            <person name="Kellis M."/>
            <person name="Gelbart W."/>
            <person name="Iyer V.N."/>
            <person name="Pollard D.A."/>
            <person name="Sackton T.B."/>
            <person name="Larracuente A.M."/>
            <person name="Singh N.D."/>
            <person name="Abad J.P."/>
            <person name="Abt D.N."/>
            <person name="Adryan B."/>
            <person name="Aguade M."/>
            <person name="Akashi H."/>
            <person name="Anderson W.W."/>
            <person name="Aquadro C.F."/>
            <person name="Ardell D.H."/>
            <person name="Arguello R."/>
            <person name="Artieri C.G."/>
            <person name="Barbash D.A."/>
            <person name="Barker D."/>
            <person name="Barsanti P."/>
            <person name="Batterham P."/>
            <person name="Batzoglou S."/>
            <person name="Begun D."/>
            <person name="Bhutkar A."/>
            <person name="Blanco E."/>
            <person name="Bosak S.A."/>
            <person name="Bradley R.K."/>
            <person name="Brand A.D."/>
            <person name="Brent M.R."/>
            <person name="Brooks A.N."/>
            <person name="Brown R.H."/>
            <person name="Butlin R.K."/>
            <person name="Caggese C."/>
            <person name="Calvi B.R."/>
            <person name="Bernardo de Carvalho A."/>
            <person name="Caspi A."/>
            <person name="Castrezana S."/>
            <person name="Celniker S.E."/>
            <person name="Chang J.L."/>
            <person name="Chapple C."/>
            <person name="Chatterji S."/>
            <person name="Chinwalla A."/>
            <person name="Civetta A."/>
            <person name="Clifton S.W."/>
            <person name="Comeron J.M."/>
            <person name="Costello J.C."/>
            <person name="Coyne J.A."/>
            <person name="Daub J."/>
            <person name="David R.G."/>
            <person name="Delcher A.L."/>
            <person name="Delehaunty K."/>
            <person name="Do C.B."/>
            <person name="Ebling H."/>
            <person name="Edwards K."/>
            <person name="Eickbush T."/>
            <person name="Evans J.D."/>
            <person name="Filipski A."/>
            <person name="Findeiss S."/>
            <person name="Freyhult E."/>
            <person name="Fulton L."/>
            <person name="Fulton R."/>
            <person name="Garcia A.C."/>
            <person name="Gardiner A."/>
            <person name="Garfield D.A."/>
            <person name="Garvin B.E."/>
            <person name="Gibson G."/>
            <person name="Gilbert D."/>
            <person name="Gnerre S."/>
            <person name="Godfrey J."/>
            <person name="Good R."/>
            <person name="Gotea V."/>
            <person name="Gravely B."/>
            <person name="Greenberg A.J."/>
            <person name="Griffiths-Jones S."/>
            <person name="Gross S."/>
            <person name="Guigo R."/>
            <person name="Gustafson E.A."/>
            <person name="Haerty W."/>
            <person name="Hahn M.W."/>
            <person name="Halligan D.L."/>
            <person name="Halpern A.L."/>
            <person name="Halter G.M."/>
            <person name="Han M.V."/>
            <person name="Heger A."/>
            <person name="Hillier L."/>
            <person name="Hinrichs A.S."/>
            <person name="Holmes I."/>
            <person name="Hoskins R.A."/>
            <person name="Hubisz M.J."/>
            <person name="Hultmark D."/>
            <person name="Huntley M.A."/>
            <person name="Jaffe D.B."/>
            <person name="Jagadeeshan S."/>
            <person name="Jeck W.R."/>
            <person name="Johnson J."/>
            <person name="Jones C.D."/>
            <person name="Jordan W.C."/>
            <person name="Karpen G.H."/>
            <person name="Kataoka E."/>
            <person name="Keightley P.D."/>
            <person name="Kheradpour P."/>
            <person name="Kirkness E.F."/>
            <person name="Koerich L.B."/>
            <person name="Kristiansen K."/>
            <person name="Kudrna D."/>
            <person name="Kulathinal R.J."/>
            <person name="Kumar S."/>
            <person name="Kwok R."/>
            <person name="Lander E."/>
            <person name="Langley C.H."/>
            <person name="Lapoint R."/>
            <person name="Lazzaro B.P."/>
            <person name="Lee S.J."/>
            <person name="Levesque L."/>
            <person name="Li R."/>
            <person name="Lin C.F."/>
            <person name="Lin M.F."/>
            <person name="Lindblad-Toh K."/>
            <person name="Llopart A."/>
            <person name="Long M."/>
            <person name="Low L."/>
            <person name="Lozovsky E."/>
            <person name="Lu J."/>
            <person name="Luo M."/>
            <person name="Machado C.A."/>
            <person name="Makalowski W."/>
            <person name="Marzo M."/>
            <person name="Matsuda M."/>
            <person name="Matzkin L."/>
            <person name="McAllister B."/>
            <person name="McBride C.S."/>
            <person name="McKernan B."/>
            <person name="McKernan K."/>
            <person name="Mendez-Lago M."/>
            <person name="Minx P."/>
            <person name="Mollenhauer M.U."/>
            <person name="Montooth K."/>
            <person name="Mount S.M."/>
            <person name="Mu X."/>
            <person name="Myers E."/>
            <person name="Negre B."/>
            <person name="Newfeld S."/>
            <person name="Nielsen R."/>
            <person name="Noor M.A."/>
            <person name="O'Grady P."/>
            <person name="Pachter L."/>
            <person name="Papaceit M."/>
            <person name="Parisi M.J."/>
            <person name="Parisi M."/>
            <person name="Parts L."/>
            <person name="Pedersen J.S."/>
            <person name="Pesole G."/>
            <person name="Phillippy A.M."/>
            <person name="Ponting C.P."/>
            <person name="Pop M."/>
            <person name="Porcelli D."/>
            <person name="Powell J.R."/>
            <person name="Prohaska S."/>
            <person name="Pruitt K."/>
            <person name="Puig M."/>
            <person name="Quesneville H."/>
            <person name="Ram K.R."/>
            <person name="Rand D."/>
            <person name="Rasmussen M.D."/>
            <person name="Reed L.K."/>
            <person name="Reenan R."/>
            <person name="Reily A."/>
            <person name="Remington K.A."/>
            <person name="Rieger T.T."/>
            <person name="Ritchie M.G."/>
            <person name="Robin C."/>
            <person name="Rogers Y.H."/>
            <person name="Rohde C."/>
            <person name="Rozas J."/>
            <person name="Rubenfield M.J."/>
            <person name="Ruiz A."/>
            <person name="Russo S."/>
            <person name="Salzberg S.L."/>
            <person name="Sanchez-Gracia A."/>
            <person name="Saranga D.J."/>
            <person name="Sato H."/>
            <person name="Schaeffer S.W."/>
            <person name="Schatz M.C."/>
            <person name="Schlenke T."/>
            <person name="Schwartz R."/>
            <person name="Segarra C."/>
            <person name="Singh R.S."/>
            <person name="Sirot L."/>
            <person name="Sirota M."/>
            <person name="Sisneros N.B."/>
            <person name="Smith C.D."/>
            <person name="Smith T.F."/>
            <person name="Spieth J."/>
            <person name="Stage D.E."/>
            <person name="Stark A."/>
            <person name="Stephan W."/>
            <person name="Strausberg R.L."/>
            <person name="Strempel S."/>
            <person name="Sturgill D."/>
            <person name="Sutton G."/>
            <person name="Sutton G.G."/>
            <person name="Tao W."/>
            <person name="Teichmann S."/>
            <person name="Tobari Y.N."/>
            <person name="Tomimura Y."/>
            <person name="Tsolas J.M."/>
            <person name="Valente V.L."/>
            <person name="Venter E."/>
            <person name="Venter J.C."/>
            <person name="Vicario S."/>
            <person name="Vieira F.G."/>
            <person name="Vilella A.J."/>
            <person name="Villasante A."/>
            <person name="Walenz B."/>
            <person name="Wang J."/>
            <person name="Wasserman M."/>
            <person name="Watts T."/>
            <person name="Wilson D."/>
            <person name="Wilson R.K."/>
            <person name="Wing R.A."/>
            <person name="Wolfner M.F."/>
            <person name="Wong A."/>
            <person name="Wong G.K."/>
            <person name="Wu C.I."/>
            <person name="Wu G."/>
            <person name="Yamamoto D."/>
            <person name="Yang H.P."/>
            <person name="Yang S.P."/>
            <person name="Yorke J.A."/>
            <person name="Yoshida K."/>
            <person name="Zdobnov E."/>
            <person name="Zhang P."/>
            <person name="Zhang Y."/>
            <person name="Zimin A.V."/>
            <person name="Baldwin J."/>
            <person name="Abdouelleil A."/>
            <person name="Abdulkadir J."/>
            <person name="Abebe A."/>
            <person name="Abera B."/>
            <person name="Abreu J."/>
            <person name="Acer S.C."/>
            <person name="Aftuck L."/>
            <person name="Alexander A."/>
            <person name="An P."/>
            <person name="Anderson E."/>
            <person name="Anderson S."/>
            <person name="Arachi H."/>
            <person name="Azer M."/>
            <person name="Bachantsang P."/>
            <person name="Barry A."/>
            <person name="Bayul T."/>
            <person name="Berlin A."/>
            <person name="Bessette D."/>
            <person name="Bloom T."/>
            <person name="Blye J."/>
            <person name="Boguslavskiy L."/>
            <person name="Bonnet C."/>
            <person name="Boukhgalter B."/>
            <person name="Bourzgui I."/>
            <person name="Brown A."/>
            <person name="Cahill P."/>
            <person name="Channer S."/>
            <person name="Cheshatsang Y."/>
            <person name="Chuda L."/>
            <person name="Citroen M."/>
            <person name="Collymore A."/>
            <person name="Cooke P."/>
            <person name="Costello M."/>
            <person name="D'Aco K."/>
            <person name="Daza R."/>
            <person name="De Haan G."/>
            <person name="DeGray S."/>
            <person name="DeMaso C."/>
            <person name="Dhargay N."/>
            <person name="Dooley K."/>
            <person name="Dooley E."/>
            <person name="Doricent M."/>
            <person name="Dorje P."/>
            <person name="Dorjee K."/>
            <person name="Dupes A."/>
            <person name="Elong R."/>
            <person name="Falk J."/>
            <person name="Farina A."/>
            <person name="Faro S."/>
            <person name="Ferguson D."/>
            <person name="Fisher S."/>
            <person name="Foley C.D."/>
            <person name="Franke A."/>
            <person name="Friedrich D."/>
            <person name="Gadbois L."/>
            <person name="Gearin G."/>
            <person name="Gearin C.R."/>
            <person name="Giannoukos G."/>
            <person name="Goode T."/>
            <person name="Graham J."/>
            <person name="Grandbois E."/>
            <person name="Grewal S."/>
            <person name="Gyaltsen K."/>
            <person name="Hafez N."/>
            <person name="Hagos B."/>
            <person name="Hall J."/>
            <person name="Henson C."/>
            <person name="Hollinger A."/>
            <person name="Honan T."/>
            <person name="Huard M.D."/>
            <person name="Hughes L."/>
            <person name="Hurhula B."/>
            <person name="Husby M.E."/>
            <person name="Kamat A."/>
            <person name="Kanga B."/>
            <person name="Kashin S."/>
            <person name="Khazanovich D."/>
            <person name="Kisner P."/>
            <person name="Lance K."/>
            <person name="Lara M."/>
            <person name="Lee W."/>
            <person name="Lennon N."/>
            <person name="Letendre F."/>
            <person name="LeVine R."/>
            <person name="Lipovsky A."/>
            <person name="Liu X."/>
            <person name="Liu J."/>
            <person name="Liu S."/>
            <person name="Lokyitsang T."/>
            <person name="Lokyitsang Y."/>
            <person name="Lubonja R."/>
            <person name="Lui A."/>
            <person name="MacDonald P."/>
            <person name="Magnisalis V."/>
            <person name="Maru K."/>
            <person name="Matthews C."/>
            <person name="McCusker W."/>
            <person name="McDonough S."/>
            <person name="Mehta T."/>
            <person name="Meldrim J."/>
            <person name="Meneus L."/>
            <person name="Mihai O."/>
            <person name="Mihalev A."/>
            <person name="Mihova T."/>
            <person name="Mittelman R."/>
            <person name="Mlenga V."/>
            <person name="Montmayeur A."/>
            <person name="Mulrain L."/>
            <person name="Navidi A."/>
            <person name="Naylor J."/>
            <person name="Negash T."/>
            <person name="Nguyen T."/>
            <person name="Nguyen N."/>
            <person name="Nicol R."/>
            <person name="Norbu C."/>
            <person name="Norbu N."/>
            <person name="Novod N."/>
            <person name="O'Neill B."/>
            <person name="Osman S."/>
            <person name="Markiewicz E."/>
            <person name="Oyono O.L."/>
            <person name="Patti C."/>
            <person name="Phunkhang P."/>
            <person name="Pierre F."/>
            <person name="Priest M."/>
            <person name="Raghuraman S."/>
            <person name="Rege F."/>
            <person name="Reyes R."/>
            <person name="Rise C."/>
            <person name="Rogov P."/>
            <person name="Ross K."/>
            <person name="Ryan E."/>
            <person name="Settipalli S."/>
            <person name="Shea T."/>
            <person name="Sherpa N."/>
            <person name="Shi L."/>
            <person name="Shih D."/>
            <person name="Sparrow T."/>
            <person name="Spaulding J."/>
            <person name="Stalker J."/>
            <person name="Stange-Thomann N."/>
            <person name="Stavropoulos S."/>
            <person name="Stone C."/>
            <person name="Strader C."/>
            <person name="Tesfaye S."/>
            <person name="Thomson T."/>
            <person name="Thoulutsang Y."/>
            <person name="Thoulutsang D."/>
            <person name="Topham K."/>
            <person name="Topping I."/>
            <person name="Tsamla T."/>
            <person name="Vassiliev H."/>
            <person name="Vo A."/>
            <person name="Wangchuk T."/>
            <person name="Wangdi T."/>
            <person name="Weiand M."/>
            <person name="Wilkinson J."/>
            <person name="Wilson A."/>
            <person name="Yadav S."/>
            <person name="Young G."/>
            <person name="Yu Q."/>
            <person name="Zembek L."/>
            <person name="Zhong D."/>
            <person name="Zimmer A."/>
            <person name="Zwirko Z."/>
            <person name="Jaffe D.B."/>
            <person name="Alvarez P."/>
            <person name="Brockman W."/>
            <person name="Butler J."/>
            <person name="Chin C."/>
            <person name="Gnerre S."/>
            <person name="Grabherr M."/>
            <person name="Kleber M."/>
            <person name="Mauceli E."/>
            <person name="MacCallum I."/>
        </authorList>
    </citation>
    <scope>NUCLEOTIDE SEQUENCE [LARGE SCALE GENOMIC DNA]</scope>
    <source>
        <strain evidence="5">Tucson 15010-1051.87</strain>
    </source>
</reference>
<feature type="domain" description="LEM" evidence="3">
    <location>
        <begin position="4"/>
        <end position="48"/>
    </location>
</feature>
<dbReference type="CDD" id="cd12934">
    <property type="entry name" value="LEM"/>
    <property type="match status" value="1"/>
</dbReference>
<dbReference type="InterPro" id="IPR011015">
    <property type="entry name" value="LEM/LEM-like_dom_sf"/>
</dbReference>
<dbReference type="AlphaFoldDB" id="B4LNL8"/>
<proteinExistence type="predicted"/>
<protein>
    <recommendedName>
        <fullName evidence="3">LEM domain-containing protein</fullName>
    </recommendedName>
</protein>
<keyword evidence="5" id="KW-1185">Reference proteome</keyword>
<gene>
    <name evidence="4" type="primary">Dvir\GJ22457</name>
    <name evidence="4" type="ORF">Dvir_GJ22457</name>
</gene>
<feature type="compositionally biased region" description="Acidic residues" evidence="1">
    <location>
        <begin position="326"/>
        <end position="337"/>
    </location>
</feature>
<sequence>MADADNLDNLSNAELRAQMLAQGLPNIPVTDSSRKVLVKRLRASLGGNATLPAATASPKKTSTRRDTLQPAAAVAQVDKLDGIQAATKTRRTIAYTPNDTKEAERRRQPVNKPETVPEAVAAAKPVEAVATKAAPIQSRRISNSERREQIPERVIRKPETIAEEPTVPKKRNNENTLMVNSLIILESDEEEDEQLAQAARNAEDQYTHNKQAAQQLKLSATTINTHDYVPKSLYPNLQPTQEQQRPRQIYEQAPSTSQPRTTLGSSSISSSLDYRVSTGRYSSYVSPPAQSYITGASRAAAAVATAAPLGASGFQRSAPRTFSNEFSDDTAEEEEDATQGVRFESDFARNLARLRAERIGDRSTSYRRTVAGGSITGGRRSLRPEQNSSSAALMRWWQSLDHKYKVTSKLFILIVVLLLCGVYRFFY</sequence>
<dbReference type="PhylomeDB" id="B4LNL8"/>
<dbReference type="Pfam" id="PF03020">
    <property type="entry name" value="LEM"/>
    <property type="match status" value="1"/>
</dbReference>
<dbReference type="HOGENOM" id="CLU_652607_0_0_1"/>
<dbReference type="InterPro" id="IPR003887">
    <property type="entry name" value="LEM_dom"/>
</dbReference>
<dbReference type="OMA" id="EPRRPTY"/>
<dbReference type="FunCoup" id="B4LNL8">
    <property type="interactions" value="3"/>
</dbReference>
<evidence type="ECO:0000256" key="2">
    <source>
        <dbReference type="SAM" id="Phobius"/>
    </source>
</evidence>
<evidence type="ECO:0000313" key="4">
    <source>
        <dbReference type="EMBL" id="EDW62198.1"/>
    </source>
</evidence>
<dbReference type="Proteomes" id="UP000008792">
    <property type="component" value="Unassembled WGS sequence"/>
</dbReference>
<feature type="region of interest" description="Disordered" evidence="1">
    <location>
        <begin position="313"/>
        <end position="339"/>
    </location>
</feature>
<dbReference type="Gene3D" id="1.10.720.40">
    <property type="match status" value="1"/>
</dbReference>
<feature type="compositionally biased region" description="Polar residues" evidence="1">
    <location>
        <begin position="314"/>
        <end position="325"/>
    </location>
</feature>
<keyword evidence="2" id="KW-0812">Transmembrane</keyword>
<dbReference type="EMBL" id="CH940648">
    <property type="protein sequence ID" value="EDW62198.1"/>
    <property type="molecule type" value="Genomic_DNA"/>
</dbReference>
<feature type="compositionally biased region" description="Polar residues" evidence="1">
    <location>
        <begin position="253"/>
        <end position="264"/>
    </location>
</feature>
<keyword evidence="2" id="KW-0472">Membrane</keyword>
<dbReference type="SUPFAM" id="SSF63451">
    <property type="entry name" value="LEM domain"/>
    <property type="match status" value="1"/>
</dbReference>
<dbReference type="OrthoDB" id="8068829at2759"/>
<evidence type="ECO:0000259" key="3">
    <source>
        <dbReference type="PROSITE" id="PS50954"/>
    </source>
</evidence>
<dbReference type="InParanoid" id="B4LNL8"/>
<dbReference type="eggNOG" id="ENOG502TAEI">
    <property type="taxonomic scope" value="Eukaryota"/>
</dbReference>
<keyword evidence="2" id="KW-1133">Transmembrane helix</keyword>
<dbReference type="KEGG" id="dvi:6625352"/>
<dbReference type="STRING" id="7244.B4LNL8"/>
<evidence type="ECO:0000313" key="5">
    <source>
        <dbReference type="Proteomes" id="UP000008792"/>
    </source>
</evidence>
<feature type="transmembrane region" description="Helical" evidence="2">
    <location>
        <begin position="410"/>
        <end position="426"/>
    </location>
</feature>
<accession>B4LNL8</accession>